<dbReference type="PRINTS" id="PR00455">
    <property type="entry name" value="HTHTETR"/>
</dbReference>
<dbReference type="Proteomes" id="UP001348641">
    <property type="component" value="Unassembled WGS sequence"/>
</dbReference>
<feature type="region of interest" description="Disordered" evidence="5">
    <location>
        <begin position="212"/>
        <end position="235"/>
    </location>
</feature>
<keyword evidence="2 4" id="KW-0238">DNA-binding</keyword>
<accession>A0ABU7KW63</accession>
<dbReference type="InterPro" id="IPR009057">
    <property type="entry name" value="Homeodomain-like_sf"/>
</dbReference>
<protein>
    <submittedName>
        <fullName evidence="7">TetR/AcrR family transcriptional regulator</fullName>
    </submittedName>
</protein>
<dbReference type="InterPro" id="IPR050109">
    <property type="entry name" value="HTH-type_TetR-like_transc_reg"/>
</dbReference>
<evidence type="ECO:0000259" key="6">
    <source>
        <dbReference type="PROSITE" id="PS50977"/>
    </source>
</evidence>
<dbReference type="Pfam" id="PF16859">
    <property type="entry name" value="TetR_C_11"/>
    <property type="match status" value="1"/>
</dbReference>
<dbReference type="PROSITE" id="PS50977">
    <property type="entry name" value="HTH_TETR_2"/>
    <property type="match status" value="1"/>
</dbReference>
<evidence type="ECO:0000256" key="1">
    <source>
        <dbReference type="ARBA" id="ARBA00023015"/>
    </source>
</evidence>
<dbReference type="InterPro" id="IPR023772">
    <property type="entry name" value="DNA-bd_HTH_TetR-type_CS"/>
</dbReference>
<evidence type="ECO:0000313" key="8">
    <source>
        <dbReference type="Proteomes" id="UP001348641"/>
    </source>
</evidence>
<keyword evidence="3" id="KW-0804">Transcription</keyword>
<gene>
    <name evidence="7" type="ORF">Q8A49_23860</name>
</gene>
<feature type="DNA-binding region" description="H-T-H motif" evidence="4">
    <location>
        <begin position="44"/>
        <end position="63"/>
    </location>
</feature>
<keyword evidence="1" id="KW-0805">Transcription regulation</keyword>
<feature type="region of interest" description="Disordered" evidence="5">
    <location>
        <begin position="1"/>
        <end position="21"/>
    </location>
</feature>
<reference evidence="7 8" key="1">
    <citation type="submission" date="2023-07" db="EMBL/GenBank/DDBJ databases">
        <authorList>
            <person name="Girao M."/>
            <person name="Carvalho M.F."/>
        </authorList>
    </citation>
    <scope>NUCLEOTIDE SEQUENCE [LARGE SCALE GENOMIC DNA]</scope>
    <source>
        <strain evidence="7 8">66/93</strain>
    </source>
</reference>
<dbReference type="PANTHER" id="PTHR30055:SF148">
    <property type="entry name" value="TETR-FAMILY TRANSCRIPTIONAL REGULATOR"/>
    <property type="match status" value="1"/>
</dbReference>
<evidence type="ECO:0000256" key="2">
    <source>
        <dbReference type="ARBA" id="ARBA00023125"/>
    </source>
</evidence>
<dbReference type="Pfam" id="PF00440">
    <property type="entry name" value="TetR_N"/>
    <property type="match status" value="1"/>
</dbReference>
<dbReference type="Gene3D" id="1.10.10.60">
    <property type="entry name" value="Homeodomain-like"/>
    <property type="match status" value="1"/>
</dbReference>
<dbReference type="Gene3D" id="1.10.357.10">
    <property type="entry name" value="Tetracycline Repressor, domain 2"/>
    <property type="match status" value="1"/>
</dbReference>
<dbReference type="InterPro" id="IPR036271">
    <property type="entry name" value="Tet_transcr_reg_TetR-rel_C_sf"/>
</dbReference>
<evidence type="ECO:0000256" key="3">
    <source>
        <dbReference type="ARBA" id="ARBA00023163"/>
    </source>
</evidence>
<dbReference type="PANTHER" id="PTHR30055">
    <property type="entry name" value="HTH-TYPE TRANSCRIPTIONAL REGULATOR RUTR"/>
    <property type="match status" value="1"/>
</dbReference>
<dbReference type="InterPro" id="IPR011075">
    <property type="entry name" value="TetR_C"/>
</dbReference>
<evidence type="ECO:0000256" key="4">
    <source>
        <dbReference type="PROSITE-ProRule" id="PRU00335"/>
    </source>
</evidence>
<name>A0ABU7KW63_9ACTN</name>
<feature type="domain" description="HTH tetR-type" evidence="6">
    <location>
        <begin position="21"/>
        <end position="81"/>
    </location>
</feature>
<evidence type="ECO:0000256" key="5">
    <source>
        <dbReference type="SAM" id="MobiDB-lite"/>
    </source>
</evidence>
<dbReference type="RefSeq" id="WP_330160485.1">
    <property type="nucleotide sequence ID" value="NZ_BAAAJA010000040.1"/>
</dbReference>
<dbReference type="SUPFAM" id="SSF48498">
    <property type="entry name" value="Tetracyclin repressor-like, C-terminal domain"/>
    <property type="match status" value="1"/>
</dbReference>
<organism evidence="7 8">
    <name type="scientific">Nocardiopsis tropica</name>
    <dbReference type="NCBI Taxonomy" id="109330"/>
    <lineage>
        <taxon>Bacteria</taxon>
        <taxon>Bacillati</taxon>
        <taxon>Actinomycetota</taxon>
        <taxon>Actinomycetes</taxon>
        <taxon>Streptosporangiales</taxon>
        <taxon>Nocardiopsidaceae</taxon>
        <taxon>Nocardiopsis</taxon>
    </lineage>
</organism>
<dbReference type="PROSITE" id="PS01081">
    <property type="entry name" value="HTH_TETR_1"/>
    <property type="match status" value="1"/>
</dbReference>
<dbReference type="InterPro" id="IPR001647">
    <property type="entry name" value="HTH_TetR"/>
</dbReference>
<dbReference type="SUPFAM" id="SSF46689">
    <property type="entry name" value="Homeodomain-like"/>
    <property type="match status" value="1"/>
</dbReference>
<comment type="caution">
    <text evidence="7">The sequence shown here is derived from an EMBL/GenBank/DDBJ whole genome shotgun (WGS) entry which is preliminary data.</text>
</comment>
<evidence type="ECO:0000313" key="7">
    <source>
        <dbReference type="EMBL" id="MEE2053543.1"/>
    </source>
</evidence>
<proteinExistence type="predicted"/>
<dbReference type="EMBL" id="JAUUCC010000074">
    <property type="protein sequence ID" value="MEE2053543.1"/>
    <property type="molecule type" value="Genomic_DNA"/>
</dbReference>
<sequence length="235" mass="24639">MTTDHLPGVSRTPRRGRPRDAARDRALMDATLAELQANGYSGLTTAAVAKRAGVSTATLYRRWRSKEDLVVGAARAWAEDLGPDRDTGDLRSDLGALLHDKAAALDGPSGRLLRAVLGEAAHNRALADVLMDQFVMPLQERVGAVLDRAAGRGEIPPVEDALVVGEMVIGPMVSHTFLIPHTPGSRPGVDMAERLLPYLLRALGAVTAPVPEAAGPGVRTGSGPGRPASSPTGSR</sequence>